<dbReference type="GO" id="GO:0006564">
    <property type="term" value="P:L-serine biosynthetic process"/>
    <property type="evidence" value="ECO:0007669"/>
    <property type="project" value="UniProtKB-KW"/>
</dbReference>
<evidence type="ECO:0000259" key="14">
    <source>
        <dbReference type="Pfam" id="PF00389"/>
    </source>
</evidence>
<dbReference type="Pfam" id="PF19304">
    <property type="entry name" value="PGDH_inter"/>
    <property type="match status" value="1"/>
</dbReference>
<dbReference type="InterPro" id="IPR006236">
    <property type="entry name" value="PGDH"/>
</dbReference>
<dbReference type="SUPFAM" id="SSF143548">
    <property type="entry name" value="Serine metabolism enzymes domain"/>
    <property type="match status" value="1"/>
</dbReference>
<dbReference type="AlphaFoldDB" id="A0AAN9GIW6"/>
<dbReference type="PROSITE" id="PS00065">
    <property type="entry name" value="D_2_HYDROXYACID_DH_1"/>
    <property type="match status" value="1"/>
</dbReference>
<dbReference type="InterPro" id="IPR006139">
    <property type="entry name" value="D-isomer_2_OHA_DH_cat_dom"/>
</dbReference>
<dbReference type="GO" id="GO:0004617">
    <property type="term" value="F:phosphoglycerate dehydrogenase activity"/>
    <property type="evidence" value="ECO:0007669"/>
    <property type="project" value="UniProtKB-EC"/>
</dbReference>
<dbReference type="NCBIfam" id="TIGR01327">
    <property type="entry name" value="PGDH"/>
    <property type="match status" value="1"/>
</dbReference>
<comment type="catalytic activity">
    <reaction evidence="12 13">
        <text>(2R)-3-phosphoglycerate + NAD(+) = 3-phosphooxypyruvate + NADH + H(+)</text>
        <dbReference type="Rhea" id="RHEA:12641"/>
        <dbReference type="ChEBI" id="CHEBI:15378"/>
        <dbReference type="ChEBI" id="CHEBI:18110"/>
        <dbReference type="ChEBI" id="CHEBI:57540"/>
        <dbReference type="ChEBI" id="CHEBI:57945"/>
        <dbReference type="ChEBI" id="CHEBI:58272"/>
        <dbReference type="EC" id="1.1.1.95"/>
    </reaction>
</comment>
<keyword evidence="8" id="KW-0007">Acetylation</keyword>
<dbReference type="InterPro" id="IPR036291">
    <property type="entry name" value="NAD(P)-bd_dom_sf"/>
</dbReference>
<evidence type="ECO:0000256" key="6">
    <source>
        <dbReference type="ARBA" id="ARBA00022553"/>
    </source>
</evidence>
<feature type="domain" description="D-isomer specific 2-hydroxyacid dehydrogenase catalytic" evidence="14">
    <location>
        <begin position="8"/>
        <end position="315"/>
    </location>
</feature>
<evidence type="ECO:0000256" key="5">
    <source>
        <dbReference type="ARBA" id="ARBA00021582"/>
    </source>
</evidence>
<evidence type="ECO:0000256" key="7">
    <source>
        <dbReference type="ARBA" id="ARBA00022605"/>
    </source>
</evidence>
<keyword evidence="6" id="KW-0597">Phosphoprotein</keyword>
<evidence type="ECO:0000259" key="15">
    <source>
        <dbReference type="Pfam" id="PF02826"/>
    </source>
</evidence>
<dbReference type="InterPro" id="IPR045626">
    <property type="entry name" value="PGDH_ASB_dom"/>
</dbReference>
<comment type="caution">
    <text evidence="17">The sequence shown here is derived from an EMBL/GenBank/DDBJ whole genome shotgun (WGS) entry which is preliminary data.</text>
</comment>
<dbReference type="InterPro" id="IPR029009">
    <property type="entry name" value="ASB_dom_sf"/>
</dbReference>
<evidence type="ECO:0000256" key="12">
    <source>
        <dbReference type="ARBA" id="ARBA00048731"/>
    </source>
</evidence>
<dbReference type="InterPro" id="IPR006140">
    <property type="entry name" value="D-isomer_DH_NAD-bd"/>
</dbReference>
<comment type="similarity">
    <text evidence="2 13">Belongs to the D-isomer specific 2-hydroxyacid dehydrogenase family.</text>
</comment>
<evidence type="ECO:0000256" key="3">
    <source>
        <dbReference type="ARBA" id="ARBA00011881"/>
    </source>
</evidence>
<evidence type="ECO:0000256" key="9">
    <source>
        <dbReference type="ARBA" id="ARBA00023002"/>
    </source>
</evidence>
<name>A0AAN9GIW6_9CAEN</name>
<evidence type="ECO:0000256" key="8">
    <source>
        <dbReference type="ARBA" id="ARBA00022990"/>
    </source>
</evidence>
<dbReference type="InterPro" id="IPR029752">
    <property type="entry name" value="D-isomer_DH_CS1"/>
</dbReference>
<dbReference type="SUPFAM" id="SSF52283">
    <property type="entry name" value="Formate/glycerate dehydrogenase catalytic domain-like"/>
    <property type="match status" value="1"/>
</dbReference>
<dbReference type="InterPro" id="IPR029753">
    <property type="entry name" value="D-isomer_DH_CS"/>
</dbReference>
<dbReference type="FunFam" id="3.40.50.720:FF:000021">
    <property type="entry name" value="D-3-phosphoglycerate dehydrogenase"/>
    <property type="match status" value="1"/>
</dbReference>
<comment type="pathway">
    <text evidence="1 13">Amino-acid biosynthesis; L-serine biosynthesis; L-serine from 3-phospho-D-glycerate: step 1/3.</text>
</comment>
<evidence type="ECO:0000313" key="18">
    <source>
        <dbReference type="Proteomes" id="UP001374579"/>
    </source>
</evidence>
<accession>A0AAN9GIW6</accession>
<keyword evidence="18" id="KW-1185">Reference proteome</keyword>
<evidence type="ECO:0000256" key="11">
    <source>
        <dbReference type="ARBA" id="ARBA00023299"/>
    </source>
</evidence>
<protein>
    <recommendedName>
        <fullName evidence="5 13">D-3-phosphoglycerate dehydrogenase</fullName>
        <ecNumber evidence="4 13">1.1.1.95</ecNumber>
    </recommendedName>
</protein>
<feature type="domain" description="D-isomer specific 2-hydroxyacid dehydrogenase NAD-binding" evidence="15">
    <location>
        <begin position="111"/>
        <end position="284"/>
    </location>
</feature>
<proteinExistence type="inferred from homology"/>
<dbReference type="PANTHER" id="PTHR42938:SF22">
    <property type="entry name" value="D-3-PHOSPHOGLYCERATE DEHYDROGENASE"/>
    <property type="match status" value="1"/>
</dbReference>
<keyword evidence="10 13" id="KW-0520">NAD</keyword>
<keyword evidence="11 13" id="KW-0718">Serine biosynthesis</keyword>
<organism evidence="17 18">
    <name type="scientific">Littorina saxatilis</name>
    <dbReference type="NCBI Taxonomy" id="31220"/>
    <lineage>
        <taxon>Eukaryota</taxon>
        <taxon>Metazoa</taxon>
        <taxon>Spiralia</taxon>
        <taxon>Lophotrochozoa</taxon>
        <taxon>Mollusca</taxon>
        <taxon>Gastropoda</taxon>
        <taxon>Caenogastropoda</taxon>
        <taxon>Littorinimorpha</taxon>
        <taxon>Littorinoidea</taxon>
        <taxon>Littorinidae</taxon>
        <taxon>Littorina</taxon>
    </lineage>
</organism>
<evidence type="ECO:0000313" key="17">
    <source>
        <dbReference type="EMBL" id="KAK7110493.1"/>
    </source>
</evidence>
<dbReference type="FunFam" id="3.40.50.720:FF:000616">
    <property type="entry name" value="D-3-phosphoglycerate dehydrogenase 2 chloroplastic"/>
    <property type="match status" value="1"/>
</dbReference>
<sequence>MVIALRKVLISDEIDPKCVEVLQANGIEVVKNTKLSKEELLAEIPKYDGLIVRSATKVTADVIQAGSNLKIIGRAGTGVDNIDCKAATERGIIVMNTPGGNTLSAAEHTCTLIISLTRDLARAAQSMKEGRWDRKAFMGIELNGKTLAIIGLGRIGQEVALRMQSFGMTTIGFDPIVSADVAAEFNTEWLPLEQIWQRADFITVHTPLIPATTNLINDAVFAKCKKGVRVVNCARGGIIEEAALLRALESGQCGGAGLDVFCEEPPKDQSLIQHPKVTATPHLGASTIEAQSRVAVEIAEQFVDLMQGKKLFGAINAPALTNALSPATQPWVKLGESLGVLATLLAPGSASALQLQTTGAELAQAGSYLSAAFLAGYLRSSRAEGVILNLVNAPVLAKEAGLKITTSNQAGPSPSVAVSVTSANGQLQLVGSVAAGVPVLTGVQGSSFAVPASLRGPVLIFKAAPSPTLLPAVVESVVKNGASVVGLSVSSAVNSAVYGVVNLSGSLGNGLEALKNVVSSASQASL</sequence>
<dbReference type="Gene3D" id="3.40.50.720">
    <property type="entry name" value="NAD(P)-binding Rossmann-like Domain"/>
    <property type="match status" value="2"/>
</dbReference>
<dbReference type="PROSITE" id="PS00671">
    <property type="entry name" value="D_2_HYDROXYACID_DH_3"/>
    <property type="match status" value="1"/>
</dbReference>
<dbReference type="GO" id="GO:0051287">
    <property type="term" value="F:NAD binding"/>
    <property type="evidence" value="ECO:0007669"/>
    <property type="project" value="UniProtKB-UniRule"/>
</dbReference>
<feature type="domain" description="D-3-phosphoglycerate dehydrogenase ASB" evidence="16">
    <location>
        <begin position="329"/>
        <end position="434"/>
    </location>
</feature>
<comment type="subunit">
    <text evidence="3">Homotetramer.</text>
</comment>
<dbReference type="CDD" id="cd12173">
    <property type="entry name" value="PGDH_4"/>
    <property type="match status" value="1"/>
</dbReference>
<evidence type="ECO:0000256" key="1">
    <source>
        <dbReference type="ARBA" id="ARBA00005216"/>
    </source>
</evidence>
<keyword evidence="9 13" id="KW-0560">Oxidoreductase</keyword>
<dbReference type="SUPFAM" id="SSF51735">
    <property type="entry name" value="NAD(P)-binding Rossmann-fold domains"/>
    <property type="match status" value="1"/>
</dbReference>
<evidence type="ECO:0000256" key="13">
    <source>
        <dbReference type="RuleBase" id="RU363003"/>
    </source>
</evidence>
<evidence type="ECO:0000259" key="16">
    <source>
        <dbReference type="Pfam" id="PF19304"/>
    </source>
</evidence>
<dbReference type="PANTHER" id="PTHR42938">
    <property type="entry name" value="FORMATE DEHYDROGENASE 1"/>
    <property type="match status" value="1"/>
</dbReference>
<dbReference type="PROSITE" id="PS00670">
    <property type="entry name" value="D_2_HYDROXYACID_DH_2"/>
    <property type="match status" value="1"/>
</dbReference>
<evidence type="ECO:0000256" key="4">
    <source>
        <dbReference type="ARBA" id="ARBA00013143"/>
    </source>
</evidence>
<dbReference type="Pfam" id="PF02826">
    <property type="entry name" value="2-Hacid_dh_C"/>
    <property type="match status" value="1"/>
</dbReference>
<dbReference type="EMBL" id="JBAMIC010000003">
    <property type="protein sequence ID" value="KAK7110493.1"/>
    <property type="molecule type" value="Genomic_DNA"/>
</dbReference>
<reference evidence="17 18" key="1">
    <citation type="submission" date="2024-02" db="EMBL/GenBank/DDBJ databases">
        <title>Chromosome-scale genome assembly of the rough periwinkle Littorina saxatilis.</title>
        <authorList>
            <person name="De Jode A."/>
            <person name="Faria R."/>
            <person name="Formenti G."/>
            <person name="Sims Y."/>
            <person name="Smith T.P."/>
            <person name="Tracey A."/>
            <person name="Wood J.M.D."/>
            <person name="Zagrodzka Z.B."/>
            <person name="Johannesson K."/>
            <person name="Butlin R.K."/>
            <person name="Leder E.H."/>
        </authorList>
    </citation>
    <scope>NUCLEOTIDE SEQUENCE [LARGE SCALE GENOMIC DNA]</scope>
    <source>
        <strain evidence="17">Snail1</strain>
        <tissue evidence="17">Muscle</tissue>
    </source>
</reference>
<dbReference type="Proteomes" id="UP001374579">
    <property type="component" value="Unassembled WGS sequence"/>
</dbReference>
<evidence type="ECO:0000256" key="10">
    <source>
        <dbReference type="ARBA" id="ARBA00023027"/>
    </source>
</evidence>
<evidence type="ECO:0000256" key="2">
    <source>
        <dbReference type="ARBA" id="ARBA00005854"/>
    </source>
</evidence>
<dbReference type="Pfam" id="PF00389">
    <property type="entry name" value="2-Hacid_dh"/>
    <property type="match status" value="1"/>
</dbReference>
<gene>
    <name evidence="17" type="ORF">V1264_014353</name>
</gene>
<keyword evidence="7 13" id="KW-0028">Amino-acid biosynthesis</keyword>
<dbReference type="Gene3D" id="3.30.1330.90">
    <property type="entry name" value="D-3-phosphoglycerate dehydrogenase, domain 3"/>
    <property type="match status" value="1"/>
</dbReference>
<dbReference type="EC" id="1.1.1.95" evidence="4 13"/>